<accession>A0ABS9DY07</accession>
<dbReference type="EMBL" id="JAKGBZ010000027">
    <property type="protein sequence ID" value="MCF3947627.1"/>
    <property type="molecule type" value="Genomic_DNA"/>
</dbReference>
<keyword evidence="3" id="KW-1185">Reference proteome</keyword>
<evidence type="ECO:0000259" key="1">
    <source>
        <dbReference type="Pfam" id="PF13403"/>
    </source>
</evidence>
<gene>
    <name evidence="2" type="ORF">L2A60_13165</name>
</gene>
<dbReference type="Proteomes" id="UP001521209">
    <property type="component" value="Unassembled WGS sequence"/>
</dbReference>
<protein>
    <submittedName>
        <fullName evidence="2">Hint domain-containing protein</fullName>
    </submittedName>
</protein>
<evidence type="ECO:0000313" key="2">
    <source>
        <dbReference type="EMBL" id="MCF3947627.1"/>
    </source>
</evidence>
<dbReference type="Pfam" id="PF13403">
    <property type="entry name" value="Hint_2"/>
    <property type="match status" value="1"/>
</dbReference>
<feature type="domain" description="Hedgehog/Intein (Hint)" evidence="1">
    <location>
        <begin position="208"/>
        <end position="342"/>
    </location>
</feature>
<proteinExistence type="predicted"/>
<dbReference type="InterPro" id="IPR028992">
    <property type="entry name" value="Hedgehog/Intein_dom"/>
</dbReference>
<dbReference type="SUPFAM" id="SSF51294">
    <property type="entry name" value="Hedgehog/intein (Hint) domain"/>
    <property type="match status" value="1"/>
</dbReference>
<organism evidence="2 3">
    <name type="scientific">Acidiphilium iwatense</name>
    <dbReference type="NCBI Taxonomy" id="768198"/>
    <lineage>
        <taxon>Bacteria</taxon>
        <taxon>Pseudomonadati</taxon>
        <taxon>Pseudomonadota</taxon>
        <taxon>Alphaproteobacteria</taxon>
        <taxon>Acetobacterales</taxon>
        <taxon>Acidocellaceae</taxon>
        <taxon>Acidiphilium</taxon>
    </lineage>
</organism>
<name>A0ABS9DY07_9PROT</name>
<reference evidence="2 3" key="1">
    <citation type="submission" date="2022-01" db="EMBL/GenBank/DDBJ databases">
        <authorList>
            <person name="Won M."/>
            <person name="Kim S.-J."/>
            <person name="Kwon S.-W."/>
        </authorList>
    </citation>
    <scope>NUCLEOTIDE SEQUENCE [LARGE SCALE GENOMIC DNA]</scope>
    <source>
        <strain evidence="2 3">KCTC 23505</strain>
    </source>
</reference>
<sequence>MSGTTIVTIGLGGTSNITTSGTYELDVTGIGTANIQGPGTTGTPISVAVVGLLGAGLVFTTDISNGASEILNPVAGLSLIDNFNIGENASGSILGDGTLELGSKLLGVTLAQDINFFGTDNKLILDPGLNIQLLDSLHNFAAGDTIELKGISTATHATFVPGLLGGGTVELLNAGGTDVGNIVLSNGSYSPNEFQVTPDPNGGVDLTVCFLEGTRLLGLHGDIAVEDMEPGDRLITNSGAMRPVRWVGKRVIDAERHPRPETVWPIRIEAGAIDHGLPERTLYLSPDHALYLDGRLIPAKALVNGRSIVQEKRRHIAYYHVELETHDILLAESLPVESYLETGNRNFFENGGGAMVLHPNMAQAMREAKGCAPFAETGKEVAAIRARIMARLPAPARTSDCGLRAMAGGAALRVTCIDPLTYWIALPEEGADVVLASRSMVPAEQDASVEDRRRLGLDVGELAVESAGAIGAIALDDPALSTGWHATEGTHRWTDGLGVIPASLLGDATALIVRLQALASYPVEAGSGAARPAKPVSTHHLTAS</sequence>
<comment type="caution">
    <text evidence="2">The sequence shown here is derived from an EMBL/GenBank/DDBJ whole genome shotgun (WGS) entry which is preliminary data.</text>
</comment>
<evidence type="ECO:0000313" key="3">
    <source>
        <dbReference type="Proteomes" id="UP001521209"/>
    </source>
</evidence>
<dbReference type="Gene3D" id="2.170.16.10">
    <property type="entry name" value="Hedgehog/Intein (Hint) domain"/>
    <property type="match status" value="1"/>
</dbReference>
<dbReference type="InterPro" id="IPR036844">
    <property type="entry name" value="Hint_dom_sf"/>
</dbReference>
<dbReference type="RefSeq" id="WP_235704879.1">
    <property type="nucleotide sequence ID" value="NZ_JAKGBZ010000027.1"/>
</dbReference>